<proteinExistence type="predicted"/>
<feature type="coiled-coil region" evidence="4">
    <location>
        <begin position="1432"/>
        <end position="1460"/>
    </location>
</feature>
<comment type="caution">
    <text evidence="7">The sequence shown here is derived from an EMBL/GenBank/DDBJ whole genome shotgun (WGS) entry which is preliminary data.</text>
</comment>
<dbReference type="Gene3D" id="2.130.10.130">
    <property type="entry name" value="Integrin alpha, N-terminal"/>
    <property type="match status" value="7"/>
</dbReference>
<gene>
    <name evidence="7" type="ORF">FNK824_LOCUS22458</name>
</gene>
<evidence type="ECO:0000313" key="8">
    <source>
        <dbReference type="Proteomes" id="UP000663874"/>
    </source>
</evidence>
<organism evidence="7 8">
    <name type="scientific">Rotaria sordida</name>
    <dbReference type="NCBI Taxonomy" id="392033"/>
    <lineage>
        <taxon>Eukaryota</taxon>
        <taxon>Metazoa</taxon>
        <taxon>Spiralia</taxon>
        <taxon>Gnathifera</taxon>
        <taxon>Rotifera</taxon>
        <taxon>Eurotatoria</taxon>
        <taxon>Bdelloidea</taxon>
        <taxon>Philodinida</taxon>
        <taxon>Philodinidae</taxon>
        <taxon>Rotaria</taxon>
    </lineage>
</organism>
<dbReference type="EMBL" id="CAJOBE010004551">
    <property type="protein sequence ID" value="CAF3936948.1"/>
    <property type="molecule type" value="Genomic_DNA"/>
</dbReference>
<feature type="domain" description="FAM192A/Fyv6 N-terminal" evidence="6">
    <location>
        <begin position="1357"/>
        <end position="1457"/>
    </location>
</feature>
<dbReference type="InterPro" id="IPR013517">
    <property type="entry name" value="FG-GAP"/>
</dbReference>
<evidence type="ECO:0000256" key="3">
    <source>
        <dbReference type="ARBA" id="ARBA00023242"/>
    </source>
</evidence>
<accession>A0A819JQZ2</accession>
<dbReference type="PANTHER" id="PTHR46580:SF4">
    <property type="entry name" value="ATP_GTP-BINDING PROTEIN"/>
    <property type="match status" value="1"/>
</dbReference>
<evidence type="ECO:0000256" key="2">
    <source>
        <dbReference type="ARBA" id="ARBA00022729"/>
    </source>
</evidence>
<keyword evidence="4" id="KW-0175">Coiled coil</keyword>
<evidence type="ECO:0000259" key="6">
    <source>
        <dbReference type="Pfam" id="PF10187"/>
    </source>
</evidence>
<sequence length="1611" mass="176123">MKFERTAQGMFISDSRPQHVATGDFNGDNHLDLAIATTGSDNIGIRRGYGNGTFSSRINYSTGLGSLPYWVAIGDFNNDTLLDIVVANYGTHNIGLFLGYGNLSFSDQLTFPCGSSRPISLAIGDFNQDNLLDIAVVSNGTSHVSILLGFGNGSFQMHTNYDMGYDSMPYSIATADFNNDKQLDIVVINYGTSNFAILLATRNGTFSISKYSTGNGSHPCSVAIDDFNNDDFIDIAIVNSATDKIGIFLGDEDGIFTMKATYSTGSNSHPQFIAVGNFSKENTVDIIVANSGTDNVILLEGYGDGTFSIKATHSTGYNSNPYSIAVGDFDNDTISDVVVINNGINSILVLRSYTIYLIANQTKYSADDNSSPYLIAVDDFNNDKQPDIVVTDFYWDSIDLFIGYGNGTFENQEASSVIEEVVVSLLLIGDFNNDKQADIVVAIYYSNELRIYLGDGTGNFDNGYICMVGNNSIPSSIAIGDFDGDKNLDILVANNYGDNVGFLHGYGNGTFAEVVNYPTGYYSPIFISVGYGNGTFENMHTYSIDIGTSSRSAVLNDFNKDTIVDIAVLNPDIPSINIFLGDGHGNFPKKMTLLIEDASNSYSIATGYFNNDKEVDIAVANFGTNDISVLLLRYQPDFVNSTVYYQKTNPHPSAVAIGDFNNDYQLDIVVTNAGIDNVQILLDYKEGTFMNNITYSTGDNSHPQHVVVTDFNKDNQLDIALVNSYNSILKVFLSSGNETFSVSSEYITGYSAFPNSVAVGDFNKDGWIDIVVANSGTDNIGIFLGFDYPTFTSRNIVLQKRDSSPYYIAIGDFNNDSRWDIAIACRKRNNIAVFLGNGNGTFSEEQLFYLPASSRPQSLIIGDFNNDNQLDIAVANSRDQSISLLFGHGNGSFARYIPQETIDSSPVSIAVGDFNNDRKQDIVVAIEDTNTIGIFIGHGNGSFKEQISYEMPDESSPVWVVVGDFNNDNVQDIAVANFNGHNIGILLGYGDGTFRNVTLYSTGNNSGPCSIAIGDFNKDNWMDIAVVNKHTQNVGIFFGYSNGSFSSQTTYMTGSGSMLMSIVVGDINNDGILDIAISDFGSGKGNIGILYGLDNGTFLVSKIYSTGINTDPSSIAICDIDNDGRLDFIVSNSNKNNIGIMLRDKSEPLGKQTMFSTGNDSTPYSVVVSHFNDDDHLDIAVANSKTNNIGIFLGYGNGSFAKQETFSTDLYSSPTFIAVEDFNNDKQMDIVVAKSNTSNICIFFGNGNGSFIISQSYSTGLGSKPSAIAVADLNKDNKTDIVVTDSGINNVLVFFGSDNGTFKELHPYSLDYGSHPISVAIGDFNNDTWLDIVVADYGTKLSTMTDQSSLSANLKQFLTEEQIEIERQRRQADWERVRSATDPIEAPGEVFDSRSLYEKLKVQHDTKKKEYEDMWAAKNSIRGLDEDETDFLTRLDHAKIEKQRELKRMEQEEIEELKISFYFFFCAFDILFFFKLETISTNTRPISTKQHITPPVVNKQKQLLSGIVKRKSSTNESLKRPLEDDNEEDDQQQIKLEPPARLPRLLIPGGRLPGIGPAEGFTDSSDSSESSDEDGLSRYSNNAGIQSSIAQRKKLVKQLQDIAAASTGGGE</sequence>
<dbReference type="SUPFAM" id="SSF69318">
    <property type="entry name" value="Integrin alpha N-terminal domain"/>
    <property type="match status" value="5"/>
</dbReference>
<feature type="region of interest" description="Disordered" evidence="5">
    <location>
        <begin position="1509"/>
        <end position="1582"/>
    </location>
</feature>
<name>A0A819JQZ2_9BILA</name>
<evidence type="ECO:0000313" key="7">
    <source>
        <dbReference type="EMBL" id="CAF3936948.1"/>
    </source>
</evidence>
<protein>
    <recommendedName>
        <fullName evidence="6">FAM192A/Fyv6 N-terminal domain-containing protein</fullName>
    </recommendedName>
</protein>
<evidence type="ECO:0000256" key="5">
    <source>
        <dbReference type="SAM" id="MobiDB-lite"/>
    </source>
</evidence>
<reference evidence="7" key="1">
    <citation type="submission" date="2021-02" db="EMBL/GenBank/DDBJ databases">
        <authorList>
            <person name="Nowell W R."/>
        </authorList>
    </citation>
    <scope>NUCLEOTIDE SEQUENCE</scope>
</reference>
<dbReference type="Proteomes" id="UP000663874">
    <property type="component" value="Unassembled WGS sequence"/>
</dbReference>
<dbReference type="Pfam" id="PF10187">
    <property type="entry name" value="FAM192A_Fyv6_N"/>
    <property type="match status" value="1"/>
</dbReference>
<keyword evidence="2" id="KW-0732">Signal</keyword>
<evidence type="ECO:0000256" key="4">
    <source>
        <dbReference type="SAM" id="Coils"/>
    </source>
</evidence>
<comment type="subcellular location">
    <subcellularLocation>
        <location evidence="1">Nucleus</location>
    </subcellularLocation>
</comment>
<dbReference type="InterPro" id="IPR028994">
    <property type="entry name" value="Integrin_alpha_N"/>
</dbReference>
<dbReference type="Pfam" id="PF13517">
    <property type="entry name" value="FG-GAP_3"/>
    <property type="match status" value="10"/>
</dbReference>
<dbReference type="GO" id="GO:0005634">
    <property type="term" value="C:nucleus"/>
    <property type="evidence" value="ECO:0007669"/>
    <property type="project" value="UniProtKB-SubCell"/>
</dbReference>
<dbReference type="PANTHER" id="PTHR46580">
    <property type="entry name" value="SENSOR KINASE-RELATED"/>
    <property type="match status" value="1"/>
</dbReference>
<dbReference type="Gene3D" id="2.30.30.100">
    <property type="match status" value="3"/>
</dbReference>
<feature type="compositionally biased region" description="Low complexity" evidence="5">
    <location>
        <begin position="1542"/>
        <end position="1568"/>
    </location>
</feature>
<evidence type="ECO:0000256" key="1">
    <source>
        <dbReference type="ARBA" id="ARBA00004123"/>
    </source>
</evidence>
<keyword evidence="3" id="KW-0539">Nucleus</keyword>
<dbReference type="InterPro" id="IPR019331">
    <property type="entry name" value="FAM192A/Fyv6_N"/>
</dbReference>